<comment type="caution">
    <text evidence="4">The sequence shown here is derived from an EMBL/GenBank/DDBJ whole genome shotgun (WGS) entry which is preliminary data.</text>
</comment>
<protein>
    <recommendedName>
        <fullName evidence="3">UspA domain-containing protein</fullName>
    </recommendedName>
</protein>
<feature type="region of interest" description="Disordered" evidence="2">
    <location>
        <begin position="1"/>
        <end position="25"/>
    </location>
</feature>
<comment type="similarity">
    <text evidence="1">Belongs to the universal stress protein A family.</text>
</comment>
<feature type="domain" description="UspA" evidence="3">
    <location>
        <begin position="26"/>
        <end position="65"/>
    </location>
</feature>
<accession>A0A5S4F1F3</accession>
<dbReference type="EMBL" id="VCKY01000221">
    <property type="protein sequence ID" value="TMR09686.1"/>
    <property type="molecule type" value="Genomic_DNA"/>
</dbReference>
<gene>
    <name evidence="4" type="ORF">ETD86_42565</name>
</gene>
<proteinExistence type="inferred from homology"/>
<dbReference type="InterPro" id="IPR006015">
    <property type="entry name" value="Universal_stress_UspA"/>
</dbReference>
<evidence type="ECO:0000256" key="2">
    <source>
        <dbReference type="SAM" id="MobiDB-lite"/>
    </source>
</evidence>
<sequence>MIPITHDARHAIQETSPTPSWTSPKLDASLIVLGPRGRPGLGPVLSGSISTRVMHSAARPTLAIPSKPLAAARRADR</sequence>
<dbReference type="PRINTS" id="PR01438">
    <property type="entry name" value="UNVRSLSTRESS"/>
</dbReference>
<evidence type="ECO:0000259" key="3">
    <source>
        <dbReference type="Pfam" id="PF00582"/>
    </source>
</evidence>
<keyword evidence="5" id="KW-1185">Reference proteome</keyword>
<dbReference type="RefSeq" id="WP_138672308.1">
    <property type="nucleotide sequence ID" value="NZ_VCKY01000221.1"/>
</dbReference>
<evidence type="ECO:0000313" key="4">
    <source>
        <dbReference type="EMBL" id="TMR09686.1"/>
    </source>
</evidence>
<name>A0A5S4F1F3_9ACTN</name>
<reference evidence="4 5" key="1">
    <citation type="submission" date="2019-05" db="EMBL/GenBank/DDBJ databases">
        <title>Draft genome sequence of Nonomuraea turkmeniaca DSM 43926.</title>
        <authorList>
            <person name="Saricaoglu S."/>
            <person name="Isik K."/>
        </authorList>
    </citation>
    <scope>NUCLEOTIDE SEQUENCE [LARGE SCALE GENOMIC DNA]</scope>
    <source>
        <strain evidence="4 5">DSM 43926</strain>
    </source>
</reference>
<dbReference type="SUPFAM" id="SSF52402">
    <property type="entry name" value="Adenine nucleotide alpha hydrolases-like"/>
    <property type="match status" value="1"/>
</dbReference>
<dbReference type="InterPro" id="IPR006016">
    <property type="entry name" value="UspA"/>
</dbReference>
<dbReference type="InterPro" id="IPR014729">
    <property type="entry name" value="Rossmann-like_a/b/a_fold"/>
</dbReference>
<organism evidence="4 5">
    <name type="scientific">Nonomuraea turkmeniaca</name>
    <dbReference type="NCBI Taxonomy" id="103838"/>
    <lineage>
        <taxon>Bacteria</taxon>
        <taxon>Bacillati</taxon>
        <taxon>Actinomycetota</taxon>
        <taxon>Actinomycetes</taxon>
        <taxon>Streptosporangiales</taxon>
        <taxon>Streptosporangiaceae</taxon>
        <taxon>Nonomuraea</taxon>
    </lineage>
</organism>
<evidence type="ECO:0000313" key="5">
    <source>
        <dbReference type="Proteomes" id="UP000309128"/>
    </source>
</evidence>
<dbReference type="AlphaFoldDB" id="A0A5S4F1F3"/>
<dbReference type="Pfam" id="PF00582">
    <property type="entry name" value="Usp"/>
    <property type="match status" value="1"/>
</dbReference>
<feature type="compositionally biased region" description="Basic and acidic residues" evidence="2">
    <location>
        <begin position="1"/>
        <end position="12"/>
    </location>
</feature>
<feature type="compositionally biased region" description="Polar residues" evidence="2">
    <location>
        <begin position="13"/>
        <end position="23"/>
    </location>
</feature>
<evidence type="ECO:0000256" key="1">
    <source>
        <dbReference type="ARBA" id="ARBA00008791"/>
    </source>
</evidence>
<dbReference type="Gene3D" id="3.40.50.620">
    <property type="entry name" value="HUPs"/>
    <property type="match status" value="1"/>
</dbReference>
<dbReference type="Proteomes" id="UP000309128">
    <property type="component" value="Unassembled WGS sequence"/>
</dbReference>